<dbReference type="Proteomes" id="UP000241118">
    <property type="component" value="Unassembled WGS sequence"/>
</dbReference>
<feature type="domain" description="CASPASE and TPR Repeat-Associated C-terminal" evidence="2">
    <location>
        <begin position="210"/>
        <end position="327"/>
    </location>
</feature>
<evidence type="ECO:0000313" key="4">
    <source>
        <dbReference type="Proteomes" id="UP000241118"/>
    </source>
</evidence>
<dbReference type="AlphaFoldDB" id="A0A2P8I0V9"/>
<feature type="domain" description="CASPASE and TPR Repeat-Associated N-terminal" evidence="1">
    <location>
        <begin position="11"/>
        <end position="205"/>
    </location>
</feature>
<protein>
    <submittedName>
        <fullName evidence="3">Class 3 adenylate cyclase</fullName>
    </submittedName>
</protein>
<reference evidence="3 4" key="1">
    <citation type="submission" date="2018-03" db="EMBL/GenBank/DDBJ databases">
        <title>Genomic Encyclopedia of Type Strains, Phase III (KMG-III): the genomes of soil and plant-associated and newly described type strains.</title>
        <authorList>
            <person name="Whitman W."/>
        </authorList>
    </citation>
    <scope>NUCLEOTIDE SEQUENCE [LARGE SCALE GENOMIC DNA]</scope>
    <source>
        <strain evidence="3 4">CGMCC 4.7097</strain>
    </source>
</reference>
<dbReference type="InterPro" id="IPR046923">
    <property type="entry name" value="CATRA-C"/>
</dbReference>
<evidence type="ECO:0000259" key="1">
    <source>
        <dbReference type="Pfam" id="PF20269"/>
    </source>
</evidence>
<dbReference type="OrthoDB" id="4149396at2"/>
<proteinExistence type="predicted"/>
<evidence type="ECO:0000313" key="3">
    <source>
        <dbReference type="EMBL" id="PSL52111.1"/>
    </source>
</evidence>
<dbReference type="Pfam" id="PF20269">
    <property type="entry name" value="CATRA-N"/>
    <property type="match status" value="1"/>
</dbReference>
<sequence length="534" mass="58378">MNDPTPGEQDLVVHVFAPLGGRHARRAGEQVRAIWLRCRELLGVTDPIGGTGLPAEPPASVPTGLDGALAAAQNEAVDLQLVLRRHHDLLNLSVLFAAPARTGLASFVPPGWIEFDRWWSEVQGDDVGDLLGTVRIYQAQQPGESTPEPLPGRLRGGIRWDARQTLDDDLRLWESDPSTGADRDIVITAPVGEDARLSAWTWSRGGTEMPPLARYLANAAKLRHHIRVWQRDEDWLAHLRAQVDTRVDELQADLTRADVADELRGDEAGLVVAADRVERMRRSVAVVRDNMASLLPRQLSADTALADWFHAQLGDALTQLDRSRNLAREIRAIAPEPVPPRPVPQPVGRRFRMGFMVDVVDYSGRTTPDEERIQGRVAEVVRDVVADLGLDFADADHQGTGDGLLVFLPDHVDVQRALPSLLNGMARRVAEDNAVHRDRVRLRMAADVGPVGLAALGFGGKVALTIGRLLDSAPLRAAIAGSPETDLAVVLSDRLHEYVVGEGTPGLDPDDFEPVDVVVKAFAGRGWLWTTRHS</sequence>
<name>A0A2P8I0V9_SACCR</name>
<accession>A0A2P8I0V9</accession>
<dbReference type="NCBIfam" id="NF038357">
    <property type="entry name" value="BN6_48550_fam"/>
    <property type="match status" value="1"/>
</dbReference>
<dbReference type="RefSeq" id="WP_106619276.1">
    <property type="nucleotide sequence ID" value="NZ_PYAX01000015.1"/>
</dbReference>
<dbReference type="EMBL" id="PYAX01000015">
    <property type="protein sequence ID" value="PSL52111.1"/>
    <property type="molecule type" value="Genomic_DNA"/>
</dbReference>
<gene>
    <name evidence="3" type="ORF">B0I31_11563</name>
</gene>
<comment type="caution">
    <text evidence="3">The sequence shown here is derived from an EMBL/GenBank/DDBJ whole genome shotgun (WGS) entry which is preliminary data.</text>
</comment>
<dbReference type="Pfam" id="PF20270">
    <property type="entry name" value="CATRA-C"/>
    <property type="match status" value="1"/>
</dbReference>
<dbReference type="InterPro" id="IPR046922">
    <property type="entry name" value="CATRA-N"/>
</dbReference>
<evidence type="ECO:0000259" key="2">
    <source>
        <dbReference type="Pfam" id="PF20270"/>
    </source>
</evidence>
<keyword evidence="4" id="KW-1185">Reference proteome</keyword>
<organism evidence="3 4">
    <name type="scientific">Saccharothrix carnea</name>
    <dbReference type="NCBI Taxonomy" id="1280637"/>
    <lineage>
        <taxon>Bacteria</taxon>
        <taxon>Bacillati</taxon>
        <taxon>Actinomycetota</taxon>
        <taxon>Actinomycetes</taxon>
        <taxon>Pseudonocardiales</taxon>
        <taxon>Pseudonocardiaceae</taxon>
        <taxon>Saccharothrix</taxon>
    </lineage>
</organism>